<dbReference type="RefSeq" id="XP_055867127.1">
    <property type="nucleotide sequence ID" value="XM_056011152.1"/>
</dbReference>
<feature type="transmembrane region" description="Helical" evidence="5">
    <location>
        <begin position="73"/>
        <end position="97"/>
    </location>
</feature>
<evidence type="ECO:0000256" key="3">
    <source>
        <dbReference type="ARBA" id="ARBA00022989"/>
    </source>
</evidence>
<feature type="transmembrane region" description="Helical" evidence="5">
    <location>
        <begin position="104"/>
        <end position="126"/>
    </location>
</feature>
<dbReference type="RefSeq" id="XP_055867128.1">
    <property type="nucleotide sequence ID" value="XM_056011153.1"/>
</dbReference>
<evidence type="ECO:0000256" key="2">
    <source>
        <dbReference type="ARBA" id="ARBA00022692"/>
    </source>
</evidence>
<keyword evidence="6" id="KW-1185">Reference proteome</keyword>
<dbReference type="GO" id="GO:0016020">
    <property type="term" value="C:membrane"/>
    <property type="evidence" value="ECO:0007669"/>
    <property type="project" value="UniProtKB-SubCell"/>
</dbReference>
<keyword evidence="2 5" id="KW-0812">Transmembrane</keyword>
<dbReference type="InterPro" id="IPR008952">
    <property type="entry name" value="Tetraspanin_EC2_sf"/>
</dbReference>
<evidence type="ECO:0000256" key="4">
    <source>
        <dbReference type="ARBA" id="ARBA00023136"/>
    </source>
</evidence>
<evidence type="ECO:0000313" key="6">
    <source>
        <dbReference type="Proteomes" id="UP001165740"/>
    </source>
</evidence>
<gene>
    <name evidence="7 8" type="primary">LOC106060739</name>
</gene>
<evidence type="ECO:0000313" key="7">
    <source>
        <dbReference type="RefSeq" id="XP_055867127.1"/>
    </source>
</evidence>
<comment type="subcellular location">
    <subcellularLocation>
        <location evidence="1">Membrane</location>
        <topology evidence="1">Multi-pass membrane protein</topology>
    </subcellularLocation>
</comment>
<feature type="transmembrane region" description="Helical" evidence="5">
    <location>
        <begin position="9"/>
        <end position="33"/>
    </location>
</feature>
<dbReference type="Gene3D" id="1.10.1450.10">
    <property type="entry name" value="Tetraspanin"/>
    <property type="match status" value="1"/>
</dbReference>
<keyword evidence="3 5" id="KW-1133">Transmembrane helix</keyword>
<dbReference type="AlphaFoldDB" id="A0A9W2YWP5"/>
<sequence>MLGAVAKLVFLSINCFVLVAGLLMIIFGMTFYFSPYLHLPDLVERSEKYSEDAGYTLPKQLRDMKEFPIANEFGLALALVGMFLALLSLMAILVVCLTCGDIFYIVYALLVFLMVVAEITLCILFLNSNSVLHKNIKEDLKEKVRNEYVDQGNDTFSETLNLIHVYFQCCGITGESDFGGKSSQSCRAHNQTMGCYTKLMEEIQKNLAWITTILLLLILLQMIEIFLASSVYFSNRIVPFL</sequence>
<evidence type="ECO:0000313" key="8">
    <source>
        <dbReference type="RefSeq" id="XP_055867128.1"/>
    </source>
</evidence>
<proteinExistence type="predicted"/>
<dbReference type="SUPFAM" id="SSF48652">
    <property type="entry name" value="Tetraspanin"/>
    <property type="match status" value="1"/>
</dbReference>
<dbReference type="OMA" id="FLACCCV"/>
<keyword evidence="4 5" id="KW-0472">Membrane</keyword>
<feature type="transmembrane region" description="Helical" evidence="5">
    <location>
        <begin position="207"/>
        <end position="233"/>
    </location>
</feature>
<dbReference type="Pfam" id="PF00335">
    <property type="entry name" value="Tetraspanin"/>
    <property type="match status" value="1"/>
</dbReference>
<evidence type="ECO:0000256" key="1">
    <source>
        <dbReference type="ARBA" id="ARBA00004141"/>
    </source>
</evidence>
<dbReference type="PANTHER" id="PTHR19282">
    <property type="entry name" value="TETRASPANIN"/>
    <property type="match status" value="1"/>
</dbReference>
<name>A0A9W2YWP5_BIOGL</name>
<dbReference type="Proteomes" id="UP001165740">
    <property type="component" value="Chromosome 14"/>
</dbReference>
<protein>
    <submittedName>
        <fullName evidence="7 8">Leukocyte surface antigen CD53-like</fullName>
    </submittedName>
</protein>
<accession>A0A9W2YWP5</accession>
<dbReference type="InterPro" id="IPR018499">
    <property type="entry name" value="Tetraspanin/Peripherin"/>
</dbReference>
<organism evidence="6 7">
    <name type="scientific">Biomphalaria glabrata</name>
    <name type="common">Bloodfluke planorb</name>
    <name type="synonym">Freshwater snail</name>
    <dbReference type="NCBI Taxonomy" id="6526"/>
    <lineage>
        <taxon>Eukaryota</taxon>
        <taxon>Metazoa</taxon>
        <taxon>Spiralia</taxon>
        <taxon>Lophotrochozoa</taxon>
        <taxon>Mollusca</taxon>
        <taxon>Gastropoda</taxon>
        <taxon>Heterobranchia</taxon>
        <taxon>Euthyneura</taxon>
        <taxon>Panpulmonata</taxon>
        <taxon>Hygrophila</taxon>
        <taxon>Lymnaeoidea</taxon>
        <taxon>Planorbidae</taxon>
        <taxon>Biomphalaria</taxon>
    </lineage>
</organism>
<evidence type="ECO:0000256" key="5">
    <source>
        <dbReference type="SAM" id="Phobius"/>
    </source>
</evidence>
<dbReference type="GeneID" id="106060739"/>
<reference evidence="7 8" key="1">
    <citation type="submission" date="2025-04" db="UniProtKB">
        <authorList>
            <consortium name="RefSeq"/>
        </authorList>
    </citation>
    <scope>IDENTIFICATION</scope>
</reference>
<dbReference type="OrthoDB" id="6279736at2759"/>